<dbReference type="EMBL" id="AP019376">
    <property type="protein sequence ID" value="BBH85316.1"/>
    <property type="molecule type" value="Genomic_DNA"/>
</dbReference>
<dbReference type="SUPFAM" id="SSF53474">
    <property type="entry name" value="alpha/beta-Hydrolases"/>
    <property type="match status" value="1"/>
</dbReference>
<reference evidence="1" key="1">
    <citation type="submission" date="2018-12" db="EMBL/GenBank/DDBJ databases">
        <title>Novel natural products biosynthetic potential of the class Ktedonobacteria.</title>
        <authorList>
            <person name="Zheng Y."/>
            <person name="Saitou A."/>
            <person name="Wang C.M."/>
            <person name="Toyoda A."/>
            <person name="Minakuchi Y."/>
            <person name="Sekiguchi Y."/>
            <person name="Ueda K."/>
            <person name="Takano H."/>
            <person name="Sakai Y."/>
            <person name="Yokota A."/>
            <person name="Yabe S."/>
        </authorList>
    </citation>
    <scope>NUCLEOTIDE SEQUENCE</scope>
    <source>
        <strain evidence="1">COM3</strain>
    </source>
</reference>
<gene>
    <name evidence="1" type="ORF">KTC_00670</name>
</gene>
<evidence type="ECO:0008006" key="2">
    <source>
        <dbReference type="Google" id="ProtNLM"/>
    </source>
</evidence>
<evidence type="ECO:0000313" key="1">
    <source>
        <dbReference type="EMBL" id="BBH85316.1"/>
    </source>
</evidence>
<proteinExistence type="predicted"/>
<dbReference type="InterPro" id="IPR029058">
    <property type="entry name" value="AB_hydrolase_fold"/>
</dbReference>
<name>A0A455SC29_9CHLR</name>
<accession>A0A455SC29</accession>
<protein>
    <recommendedName>
        <fullName evidence="2">AB hydrolase-1 domain-containing protein</fullName>
    </recommendedName>
</protein>
<dbReference type="Gene3D" id="3.40.50.1820">
    <property type="entry name" value="alpha/beta hydrolase"/>
    <property type="match status" value="1"/>
</dbReference>
<organism evidence="1">
    <name type="scientific">Thermosporothrix sp. COM3</name>
    <dbReference type="NCBI Taxonomy" id="2490863"/>
    <lineage>
        <taxon>Bacteria</taxon>
        <taxon>Bacillati</taxon>
        <taxon>Chloroflexota</taxon>
        <taxon>Ktedonobacteria</taxon>
        <taxon>Ktedonobacterales</taxon>
        <taxon>Thermosporotrichaceae</taxon>
        <taxon>Thermosporothrix</taxon>
    </lineage>
</organism>
<sequence>MLLSIAHTLAYDGAITADMMRGTPAPLMKFAEISIPTLVLAGGESAEWMQKAAKAISEIIPASRFEILPHQTHMVNSAVLAPVLRAFFLN</sequence>
<dbReference type="AlphaFoldDB" id="A0A455SC29"/>